<evidence type="ECO:0000313" key="2">
    <source>
        <dbReference type="Proteomes" id="UP000663792"/>
    </source>
</evidence>
<dbReference type="InterPro" id="IPR003718">
    <property type="entry name" value="OsmC/Ohr_fam"/>
</dbReference>
<dbReference type="SUPFAM" id="SSF82784">
    <property type="entry name" value="OsmC-like"/>
    <property type="match status" value="1"/>
</dbReference>
<sequence length="169" mass="18393">MTTDEPDVRPARAPRVHRFTSALRWSGSTAGGYRDYSRAHHVTLPPTDTRLTVTADAAFRGDAALPNPEQLLLAAAASCQLLSFLALAAVAGVDVLSYSDEAEAEMPVTREAMRITRIVLRPHIEVAEGTDTERVVAMVHQGHDECFIANTLNAEVVVEPTVQFPIAFR</sequence>
<reference evidence="1" key="1">
    <citation type="submission" date="2021-01" db="EMBL/GenBank/DDBJ databases">
        <title>YIM 132084 draft genome.</title>
        <authorList>
            <person name="An D."/>
        </authorList>
    </citation>
    <scope>NUCLEOTIDE SEQUENCE</scope>
    <source>
        <strain evidence="1">YIM 132084</strain>
    </source>
</reference>
<dbReference type="InterPro" id="IPR036102">
    <property type="entry name" value="OsmC/Ohrsf"/>
</dbReference>
<dbReference type="Proteomes" id="UP000663792">
    <property type="component" value="Unassembled WGS sequence"/>
</dbReference>
<dbReference type="Gene3D" id="3.30.300.20">
    <property type="match status" value="1"/>
</dbReference>
<accession>A0A938YDH2</accession>
<dbReference type="PANTHER" id="PTHR42830">
    <property type="entry name" value="OSMOTICALLY INDUCIBLE FAMILY PROTEIN"/>
    <property type="match status" value="1"/>
</dbReference>
<dbReference type="InterPro" id="IPR052707">
    <property type="entry name" value="OsmC_Ohr_Peroxiredoxin"/>
</dbReference>
<comment type="caution">
    <text evidence="1">The sequence shown here is derived from an EMBL/GenBank/DDBJ whole genome shotgun (WGS) entry which is preliminary data.</text>
</comment>
<name>A0A938YDH2_9ACTN</name>
<dbReference type="Pfam" id="PF02566">
    <property type="entry name" value="OsmC"/>
    <property type="match status" value="1"/>
</dbReference>
<keyword evidence="2" id="KW-1185">Reference proteome</keyword>
<dbReference type="InterPro" id="IPR015946">
    <property type="entry name" value="KH_dom-like_a/b"/>
</dbReference>
<gene>
    <name evidence="1" type="ORF">JL106_09805</name>
</gene>
<organism evidence="1 2">
    <name type="scientific">Nakamurella leprariae</name>
    <dbReference type="NCBI Taxonomy" id="2803911"/>
    <lineage>
        <taxon>Bacteria</taxon>
        <taxon>Bacillati</taxon>
        <taxon>Actinomycetota</taxon>
        <taxon>Actinomycetes</taxon>
        <taxon>Nakamurellales</taxon>
        <taxon>Nakamurellaceae</taxon>
        <taxon>Nakamurella</taxon>
    </lineage>
</organism>
<protein>
    <submittedName>
        <fullName evidence="1">OsmC family protein</fullName>
    </submittedName>
</protein>
<dbReference type="RefSeq" id="WP_205260533.1">
    <property type="nucleotide sequence ID" value="NZ_JAERWK010000012.1"/>
</dbReference>
<dbReference type="PANTHER" id="PTHR42830:SF2">
    <property type="entry name" value="OSMC_OHR FAMILY PROTEIN"/>
    <property type="match status" value="1"/>
</dbReference>
<dbReference type="AlphaFoldDB" id="A0A938YDH2"/>
<evidence type="ECO:0000313" key="1">
    <source>
        <dbReference type="EMBL" id="MBM9467571.1"/>
    </source>
</evidence>
<dbReference type="EMBL" id="JAERWK010000012">
    <property type="protein sequence ID" value="MBM9467571.1"/>
    <property type="molecule type" value="Genomic_DNA"/>
</dbReference>
<proteinExistence type="predicted"/>